<keyword evidence="5" id="KW-1185">Reference proteome</keyword>
<dbReference type="NCBIfam" id="TIGR01451">
    <property type="entry name" value="B_ant_repeat"/>
    <property type="match status" value="1"/>
</dbReference>
<evidence type="ECO:0000313" key="4">
    <source>
        <dbReference type="EMBL" id="MDT0328841.1"/>
    </source>
</evidence>
<protein>
    <recommendedName>
        <fullName evidence="3">DUF11 domain-containing protein</fullName>
    </recommendedName>
</protein>
<dbReference type="RefSeq" id="WP_311511520.1">
    <property type="nucleotide sequence ID" value="NZ_JAVREP010000005.1"/>
</dbReference>
<sequence>MAVAAAMSAVGLAALVSLPGIQAPELVGEKEVVPGAESLHVTLQSAERERLDPGDRVEYTIKVRNSGASDVPEAEVVHFLPTTMRYVGGTEGAEVDGGRVVWARPLAAGERTSLKLTGELTGVPEGASRPVSTVCLRSGTEGVLTSCASQEHEVRKRLSPLWTGVTAVGLLGILALAGGGIASHVRSRGSRPTPEEPADHVPGDNAPGETPDIGTSPGATVHRLDARR</sequence>
<keyword evidence="2" id="KW-0812">Transmembrane</keyword>
<evidence type="ECO:0000313" key="5">
    <source>
        <dbReference type="Proteomes" id="UP001183390"/>
    </source>
</evidence>
<evidence type="ECO:0000256" key="1">
    <source>
        <dbReference type="SAM" id="MobiDB-lite"/>
    </source>
</evidence>
<feature type="compositionally biased region" description="Basic and acidic residues" evidence="1">
    <location>
        <begin position="193"/>
        <end position="202"/>
    </location>
</feature>
<accession>A0ABU2M9C5</accession>
<evidence type="ECO:0000256" key="2">
    <source>
        <dbReference type="SAM" id="Phobius"/>
    </source>
</evidence>
<evidence type="ECO:0000259" key="3">
    <source>
        <dbReference type="Pfam" id="PF01345"/>
    </source>
</evidence>
<organism evidence="4 5">
    <name type="scientific">Nocardiopsis lambiniae</name>
    <dbReference type="NCBI Taxonomy" id="3075539"/>
    <lineage>
        <taxon>Bacteria</taxon>
        <taxon>Bacillati</taxon>
        <taxon>Actinomycetota</taxon>
        <taxon>Actinomycetes</taxon>
        <taxon>Streptosporangiales</taxon>
        <taxon>Nocardiopsidaceae</taxon>
        <taxon>Nocardiopsis</taxon>
    </lineage>
</organism>
<proteinExistence type="predicted"/>
<dbReference type="InterPro" id="IPR047589">
    <property type="entry name" value="DUF11_rpt"/>
</dbReference>
<reference evidence="5" key="1">
    <citation type="submission" date="2023-07" db="EMBL/GenBank/DDBJ databases">
        <title>30 novel species of actinomycetes from the DSMZ collection.</title>
        <authorList>
            <person name="Nouioui I."/>
        </authorList>
    </citation>
    <scope>NUCLEOTIDE SEQUENCE [LARGE SCALE GENOMIC DNA]</scope>
    <source>
        <strain evidence="5">DSM 44743</strain>
    </source>
</reference>
<dbReference type="Pfam" id="PF01345">
    <property type="entry name" value="DUF11"/>
    <property type="match status" value="1"/>
</dbReference>
<name>A0ABU2M9C5_9ACTN</name>
<feature type="region of interest" description="Disordered" evidence="1">
    <location>
        <begin position="183"/>
        <end position="228"/>
    </location>
</feature>
<feature type="domain" description="DUF11" evidence="3">
    <location>
        <begin position="46"/>
        <end position="120"/>
    </location>
</feature>
<feature type="transmembrane region" description="Helical" evidence="2">
    <location>
        <begin position="161"/>
        <end position="182"/>
    </location>
</feature>
<comment type="caution">
    <text evidence="4">The sequence shown here is derived from an EMBL/GenBank/DDBJ whole genome shotgun (WGS) entry which is preliminary data.</text>
</comment>
<keyword evidence="2" id="KW-1133">Transmembrane helix</keyword>
<dbReference type="EMBL" id="JAVREP010000005">
    <property type="protein sequence ID" value="MDT0328841.1"/>
    <property type="molecule type" value="Genomic_DNA"/>
</dbReference>
<keyword evidence="2" id="KW-0472">Membrane</keyword>
<gene>
    <name evidence="4" type="ORF">RM479_10515</name>
</gene>
<dbReference type="InterPro" id="IPR001434">
    <property type="entry name" value="OmcB-like_DUF11"/>
</dbReference>
<dbReference type="Proteomes" id="UP001183390">
    <property type="component" value="Unassembled WGS sequence"/>
</dbReference>